<evidence type="ECO:0000313" key="3">
    <source>
        <dbReference type="EMBL" id="TQL16876.1"/>
    </source>
</evidence>
<feature type="coiled-coil region" evidence="1">
    <location>
        <begin position="636"/>
        <end position="663"/>
    </location>
</feature>
<keyword evidence="1" id="KW-0175">Coiled coil</keyword>
<dbReference type="RefSeq" id="WP_260432029.1">
    <property type="nucleotide sequence ID" value="NZ_VFOF01000001.1"/>
</dbReference>
<organism evidence="3 4">
    <name type="scientific">Zymomonas mobilis</name>
    <dbReference type="NCBI Taxonomy" id="542"/>
    <lineage>
        <taxon>Bacteria</taxon>
        <taxon>Pseudomonadati</taxon>
        <taxon>Pseudomonadota</taxon>
        <taxon>Alphaproteobacteria</taxon>
        <taxon>Sphingomonadales</taxon>
        <taxon>Zymomonadaceae</taxon>
        <taxon>Zymomonas</taxon>
    </lineage>
</organism>
<comment type="caution">
    <text evidence="3">The sequence shown here is derived from an EMBL/GenBank/DDBJ whole genome shotgun (WGS) entry which is preliminary data.</text>
</comment>
<dbReference type="EMBL" id="VFOF01000001">
    <property type="protein sequence ID" value="TQL16876.1"/>
    <property type="molecule type" value="Genomic_DNA"/>
</dbReference>
<reference evidence="3 4" key="1">
    <citation type="submission" date="2019-06" db="EMBL/GenBank/DDBJ databases">
        <title>Genome sequencing of Zymomonas mobilis strains for genetic engineering and biofuel applications.</title>
        <authorList>
            <person name="Teravest M."/>
        </authorList>
    </citation>
    <scope>NUCLEOTIDE SEQUENCE [LARGE SCALE GENOMIC DNA]</scope>
    <source>
        <strain evidence="3 4">AN0101</strain>
    </source>
</reference>
<feature type="compositionally biased region" description="Polar residues" evidence="2">
    <location>
        <begin position="714"/>
        <end position="723"/>
    </location>
</feature>
<evidence type="ECO:0000256" key="1">
    <source>
        <dbReference type="SAM" id="Coils"/>
    </source>
</evidence>
<accession>A0A542VZY3</accession>
<name>A0A542VZY3_ZYMMB</name>
<evidence type="ECO:0008006" key="5">
    <source>
        <dbReference type="Google" id="ProtNLM"/>
    </source>
</evidence>
<dbReference type="InterPro" id="IPR056909">
    <property type="entry name" value="SU10_portal"/>
</dbReference>
<dbReference type="AlphaFoldDB" id="A0A542VZY3"/>
<protein>
    <recommendedName>
        <fullName evidence="5">Portal protein</fullName>
    </recommendedName>
</protein>
<evidence type="ECO:0000256" key="2">
    <source>
        <dbReference type="SAM" id="MobiDB-lite"/>
    </source>
</evidence>
<feature type="region of interest" description="Disordered" evidence="2">
    <location>
        <begin position="710"/>
        <end position="734"/>
    </location>
</feature>
<dbReference type="Pfam" id="PF23899">
    <property type="entry name" value="SU10_portal"/>
    <property type="match status" value="1"/>
</dbReference>
<sequence length="734" mass="81734">MTFENEDVEHLKSEKKQKASSRISFLSNSALLAVLQEKADHAESWHNSLLAEDQANAIDFYEARPFGDEEEGRSQVVSPDVAEVVDYMTISLLRTIVSGDRVVEFEPVAEDQAQDADDATEAVSYAFMHGQDGYKILHDWIQSGLIEKIGIIKTAILSERRATIRHIHLEEDALAALLMEAEGNPDIQISVADSENEANGYDVTITRYCQQKRYIDMPIPSEEYRFSARTRHEDEADYQAHVSYKTLSDLVAMGFDRDVVESLPTDYSVSYADGRVDARWRDETLLSGSNPNREVLLYEEYVRIDRDGDGIAELLQIFRVKEVLLSIEEVDEAPFVVWTPFPRAHRMVGNSLAEKVMDIQRVKSVLMRQALDGVYQTNAPRMAVNVDGLTEDTFDDLLTIRPGAIVRYRGGIPPTPLNAGFDIQKSLGMMEYMQSAQESRTGITRLNQGLDADSLNKTATGQALLQAQGQQMEEYVARNFAQSLGRLFQKKLWLMIASGDPVAIKVEGLYRTVDPALWSPDMRVRITVGLGSGRKDQRLAYRQQLLSIQQQALPVGLTGSKEVYNNIAAMIRDCGLGNPTDYLIDPDTASSSNSIENGQDIHPISMQNSAGGVGKNLDDTELKARQDTSLAMQKAVADQERNMAEFALKKQEAEAKLAMQQEEHEQRLSLVKAKAAEDAALARQRSDFEASLAKETADRNYQIALKLAEKGKSVSANKKTPQVPQDKAGGALDR</sequence>
<proteinExistence type="predicted"/>
<gene>
    <name evidence="3" type="ORF">FBY58_0425</name>
</gene>
<dbReference type="Proteomes" id="UP000316887">
    <property type="component" value="Unassembled WGS sequence"/>
</dbReference>
<evidence type="ECO:0000313" key="4">
    <source>
        <dbReference type="Proteomes" id="UP000316887"/>
    </source>
</evidence>